<evidence type="ECO:0000313" key="2">
    <source>
        <dbReference type="Proteomes" id="UP000281955"/>
    </source>
</evidence>
<evidence type="ECO:0000313" key="1">
    <source>
        <dbReference type="EMBL" id="RKS72430.1"/>
    </source>
</evidence>
<gene>
    <name evidence="1" type="ORF">CLV35_2674</name>
</gene>
<name>A0A420XMB2_9ACTN</name>
<dbReference type="InParanoid" id="A0A420XMB2"/>
<dbReference type="InterPro" id="IPR006175">
    <property type="entry name" value="YjgF/YER057c/UK114"/>
</dbReference>
<dbReference type="OrthoDB" id="4375842at2"/>
<dbReference type="AlphaFoldDB" id="A0A420XMB2"/>
<accession>A0A420XMB2</accession>
<keyword evidence="2" id="KW-1185">Reference proteome</keyword>
<dbReference type="Pfam" id="PF01042">
    <property type="entry name" value="Ribonuc_L-PSP"/>
    <property type="match status" value="1"/>
</dbReference>
<dbReference type="Proteomes" id="UP000281955">
    <property type="component" value="Unassembled WGS sequence"/>
</dbReference>
<dbReference type="PANTHER" id="PTHR43857">
    <property type="entry name" value="BLR7761 PROTEIN"/>
    <property type="match status" value="1"/>
</dbReference>
<dbReference type="Gene3D" id="3.30.1330.40">
    <property type="entry name" value="RutC-like"/>
    <property type="match status" value="1"/>
</dbReference>
<organism evidence="1 2">
    <name type="scientific">Motilibacter peucedani</name>
    <dbReference type="NCBI Taxonomy" id="598650"/>
    <lineage>
        <taxon>Bacteria</taxon>
        <taxon>Bacillati</taxon>
        <taxon>Actinomycetota</taxon>
        <taxon>Actinomycetes</taxon>
        <taxon>Motilibacterales</taxon>
        <taxon>Motilibacteraceae</taxon>
        <taxon>Motilibacter</taxon>
    </lineage>
</organism>
<comment type="caution">
    <text evidence="1">The sequence shown here is derived from an EMBL/GenBank/DDBJ whole genome shotgun (WGS) entry which is preliminary data.</text>
</comment>
<dbReference type="SUPFAM" id="SSF55298">
    <property type="entry name" value="YjgF-like"/>
    <property type="match status" value="1"/>
</dbReference>
<protein>
    <submittedName>
        <fullName evidence="1">Enamine deaminase RidA (YjgF/YER057c/UK114 family)</fullName>
    </submittedName>
</protein>
<reference evidence="1 2" key="1">
    <citation type="submission" date="2018-10" db="EMBL/GenBank/DDBJ databases">
        <title>Genomic Encyclopedia of Archaeal and Bacterial Type Strains, Phase II (KMG-II): from individual species to whole genera.</title>
        <authorList>
            <person name="Goeker M."/>
        </authorList>
    </citation>
    <scope>NUCLEOTIDE SEQUENCE [LARGE SCALE GENOMIC DNA]</scope>
    <source>
        <strain evidence="1 2">RP-AC37</strain>
    </source>
</reference>
<sequence length="141" mass="14480">MTTTTAHTGHHSTVHINPTTWNAGFHYDQAQLRPAPSVLLTVAGQGATDRSGQLQHPGEVEPQLAAAMANVEELLAAGGMGLRDVLRMTVYATDVDATLAGYGAVVSRLAAAGATPPATLVGVSRLAIPGMTVEIEVSAGR</sequence>
<proteinExistence type="predicted"/>
<dbReference type="CDD" id="cd00448">
    <property type="entry name" value="YjgF_YER057c_UK114_family"/>
    <property type="match status" value="1"/>
</dbReference>
<dbReference type="EMBL" id="RBWV01000013">
    <property type="protein sequence ID" value="RKS72430.1"/>
    <property type="molecule type" value="Genomic_DNA"/>
</dbReference>
<dbReference type="InterPro" id="IPR035959">
    <property type="entry name" value="RutC-like_sf"/>
</dbReference>
<dbReference type="PANTHER" id="PTHR43857:SF1">
    <property type="entry name" value="YJGH FAMILY PROTEIN"/>
    <property type="match status" value="1"/>
</dbReference>
<dbReference type="RefSeq" id="WP_121193980.1">
    <property type="nucleotide sequence ID" value="NZ_RBWV01000013.1"/>
</dbReference>